<evidence type="ECO:0000313" key="2">
    <source>
        <dbReference type="EMBL" id="KNE60793.1"/>
    </source>
</evidence>
<evidence type="ECO:0000256" key="1">
    <source>
        <dbReference type="SAM" id="MobiDB-lite"/>
    </source>
</evidence>
<feature type="compositionally biased region" description="Pro residues" evidence="1">
    <location>
        <begin position="100"/>
        <end position="110"/>
    </location>
</feature>
<organism evidence="2 3">
    <name type="scientific">Allomyces macrogynus (strain ATCC 38327)</name>
    <name type="common">Allomyces javanicus var. macrogynus</name>
    <dbReference type="NCBI Taxonomy" id="578462"/>
    <lineage>
        <taxon>Eukaryota</taxon>
        <taxon>Fungi</taxon>
        <taxon>Fungi incertae sedis</taxon>
        <taxon>Blastocladiomycota</taxon>
        <taxon>Blastocladiomycetes</taxon>
        <taxon>Blastocladiales</taxon>
        <taxon>Blastocladiaceae</taxon>
        <taxon>Allomyces</taxon>
    </lineage>
</organism>
<name>A0A0L0SE20_ALLM3</name>
<accession>A0A0L0SE20</accession>
<proteinExistence type="predicted"/>
<feature type="compositionally biased region" description="Polar residues" evidence="1">
    <location>
        <begin position="23"/>
        <end position="37"/>
    </location>
</feature>
<evidence type="ECO:0000313" key="3">
    <source>
        <dbReference type="Proteomes" id="UP000054350"/>
    </source>
</evidence>
<keyword evidence="3" id="KW-1185">Reference proteome</keyword>
<dbReference type="VEuPathDB" id="FungiDB:AMAG_06150"/>
<reference evidence="3" key="2">
    <citation type="submission" date="2009-11" db="EMBL/GenBank/DDBJ databases">
        <title>The Genome Sequence of Allomyces macrogynus strain ATCC 38327.</title>
        <authorList>
            <consortium name="The Broad Institute Genome Sequencing Platform"/>
            <person name="Russ C."/>
            <person name="Cuomo C."/>
            <person name="Shea T."/>
            <person name="Young S.K."/>
            <person name="Zeng Q."/>
            <person name="Koehrsen M."/>
            <person name="Haas B."/>
            <person name="Borodovsky M."/>
            <person name="Guigo R."/>
            <person name="Alvarado L."/>
            <person name="Berlin A."/>
            <person name="Borenstein D."/>
            <person name="Chen Z."/>
            <person name="Engels R."/>
            <person name="Freedman E."/>
            <person name="Gellesch M."/>
            <person name="Goldberg J."/>
            <person name="Griggs A."/>
            <person name="Gujja S."/>
            <person name="Heiman D."/>
            <person name="Hepburn T."/>
            <person name="Howarth C."/>
            <person name="Jen D."/>
            <person name="Larson L."/>
            <person name="Lewis B."/>
            <person name="Mehta T."/>
            <person name="Park D."/>
            <person name="Pearson M."/>
            <person name="Roberts A."/>
            <person name="Saif S."/>
            <person name="Shenoy N."/>
            <person name="Sisk P."/>
            <person name="Stolte C."/>
            <person name="Sykes S."/>
            <person name="Walk T."/>
            <person name="White J."/>
            <person name="Yandava C."/>
            <person name="Burger G."/>
            <person name="Gray M.W."/>
            <person name="Holland P.W.H."/>
            <person name="King N."/>
            <person name="Lang F.B.F."/>
            <person name="Roger A.J."/>
            <person name="Ruiz-Trillo I."/>
            <person name="Lander E."/>
            <person name="Nusbaum C."/>
        </authorList>
    </citation>
    <scope>NUCLEOTIDE SEQUENCE [LARGE SCALE GENOMIC DNA]</scope>
    <source>
        <strain evidence="3">ATCC 38327</strain>
    </source>
</reference>
<dbReference type="EMBL" id="GG745336">
    <property type="protein sequence ID" value="KNE60793.1"/>
    <property type="molecule type" value="Genomic_DNA"/>
</dbReference>
<feature type="region of interest" description="Disordered" evidence="1">
    <location>
        <begin position="23"/>
        <end position="112"/>
    </location>
</feature>
<protein>
    <submittedName>
        <fullName evidence="2">Uncharacterized protein</fullName>
    </submittedName>
</protein>
<dbReference type="Proteomes" id="UP000054350">
    <property type="component" value="Unassembled WGS sequence"/>
</dbReference>
<reference evidence="2 3" key="1">
    <citation type="submission" date="2009-11" db="EMBL/GenBank/DDBJ databases">
        <title>Annotation of Allomyces macrogynus ATCC 38327.</title>
        <authorList>
            <consortium name="The Broad Institute Genome Sequencing Platform"/>
            <person name="Russ C."/>
            <person name="Cuomo C."/>
            <person name="Burger G."/>
            <person name="Gray M.W."/>
            <person name="Holland P.W.H."/>
            <person name="King N."/>
            <person name="Lang F.B.F."/>
            <person name="Roger A.J."/>
            <person name="Ruiz-Trillo I."/>
            <person name="Young S.K."/>
            <person name="Zeng Q."/>
            <person name="Gargeya S."/>
            <person name="Fitzgerald M."/>
            <person name="Haas B."/>
            <person name="Abouelleil A."/>
            <person name="Alvarado L."/>
            <person name="Arachchi H.M."/>
            <person name="Berlin A."/>
            <person name="Chapman S.B."/>
            <person name="Gearin G."/>
            <person name="Goldberg J."/>
            <person name="Griggs A."/>
            <person name="Gujja S."/>
            <person name="Hansen M."/>
            <person name="Heiman D."/>
            <person name="Howarth C."/>
            <person name="Larimer J."/>
            <person name="Lui A."/>
            <person name="MacDonald P.J.P."/>
            <person name="McCowen C."/>
            <person name="Montmayeur A."/>
            <person name="Murphy C."/>
            <person name="Neiman D."/>
            <person name="Pearson M."/>
            <person name="Priest M."/>
            <person name="Roberts A."/>
            <person name="Saif S."/>
            <person name="Shea T."/>
            <person name="Sisk P."/>
            <person name="Stolte C."/>
            <person name="Sykes S."/>
            <person name="Wortman J."/>
            <person name="Nusbaum C."/>
            <person name="Birren B."/>
        </authorList>
    </citation>
    <scope>NUCLEOTIDE SEQUENCE [LARGE SCALE GENOMIC DNA]</scope>
    <source>
        <strain evidence="2 3">ATCC 38327</strain>
    </source>
</reference>
<gene>
    <name evidence="2" type="ORF">AMAG_06150</name>
</gene>
<feature type="compositionally biased region" description="Polar residues" evidence="1">
    <location>
        <begin position="57"/>
        <end position="72"/>
    </location>
</feature>
<sequence>MMPSNPLNDDAVAAAESCSNGTTLAKTGASATMNPSTPARRVSIRRRRPDPLLDPASVSSTLPLHASPSTSPGLGPPRSPTTTAAAMTGFSASPTRSSVPPSPLRSPPPVDAGATRVISLRKSDKLRLVGFATPEVAHLIQDFAAAGIELVRSKEHAERDPPYWQLRVAGDPWSATSGDPDHTVARRLLTIVLRGMLALGWRLAVVTDLDRAAQR</sequence>
<dbReference type="AlphaFoldDB" id="A0A0L0SE20"/>